<proteinExistence type="predicted"/>
<evidence type="ECO:0000259" key="4">
    <source>
        <dbReference type="PROSITE" id="PS50089"/>
    </source>
</evidence>
<name>A0ABQ8UXV0_9EUKA</name>
<feature type="compositionally biased region" description="Low complexity" evidence="3">
    <location>
        <begin position="183"/>
        <end position="205"/>
    </location>
</feature>
<dbReference type="Pfam" id="PF03637">
    <property type="entry name" value="Mob1_phocein"/>
    <property type="match status" value="1"/>
</dbReference>
<evidence type="ECO:0000313" key="6">
    <source>
        <dbReference type="Proteomes" id="UP001141327"/>
    </source>
</evidence>
<keyword evidence="1" id="KW-0479">Metal-binding</keyword>
<organism evidence="5 6">
    <name type="scientific">Paratrimastix pyriformis</name>
    <dbReference type="NCBI Taxonomy" id="342808"/>
    <lineage>
        <taxon>Eukaryota</taxon>
        <taxon>Metamonada</taxon>
        <taxon>Preaxostyla</taxon>
        <taxon>Paratrimastigidae</taxon>
        <taxon>Paratrimastix</taxon>
    </lineage>
</organism>
<keyword evidence="1" id="KW-0862">Zinc</keyword>
<dbReference type="Pfam" id="PF13920">
    <property type="entry name" value="zf-C3HC4_3"/>
    <property type="match status" value="1"/>
</dbReference>
<dbReference type="PROSITE" id="PS50089">
    <property type="entry name" value="ZF_RING_2"/>
    <property type="match status" value="1"/>
</dbReference>
<dbReference type="SUPFAM" id="SSF57850">
    <property type="entry name" value="RING/U-box"/>
    <property type="match status" value="1"/>
</dbReference>
<dbReference type="EMBL" id="JAPMOS010000003">
    <property type="protein sequence ID" value="KAJ4462410.1"/>
    <property type="molecule type" value="Genomic_DNA"/>
</dbReference>
<dbReference type="PANTHER" id="PTHR22599">
    <property type="entry name" value="MPS ONE BINDER KINASE ACTIVATOR-LIKE MOB"/>
    <property type="match status" value="1"/>
</dbReference>
<keyword evidence="2" id="KW-0175">Coiled coil</keyword>
<comment type="caution">
    <text evidence="5">The sequence shown here is derived from an EMBL/GenBank/DDBJ whole genome shotgun (WGS) entry which is preliminary data.</text>
</comment>
<protein>
    <recommendedName>
        <fullName evidence="4">RING-type domain-containing protein</fullName>
    </recommendedName>
</protein>
<sequence>MSGEAASSSVTALRDSVRNYFQKIRLVYSWIGSFCTEQSCPQMSAGKRYEYLWADGVNVKQPKQVTAPQYMELLFEWAEKQLNELPPNSEAALKSLKNVCKRLFRVFAHIYHHHYQAMRQVGKVDQINAHFKEFMLFVQSNSMIAGQEQEPLKTLIQDLFAPAPAAADGPFMSGTMTAPPHPAAASSGAPAAPTPDDGAANPGAAPEDEPLRLPPPTGVPQTLAEAQNQLWAAVSRNSQLEQRVKRIAAELEEEKSRTMCMICMDAHRDTVVMPCMHFLYCHACLTKHQHTGRHTCPACRTPISGLLKCLLGTGPAK</sequence>
<keyword evidence="1" id="KW-0863">Zinc-finger</keyword>
<feature type="coiled-coil region" evidence="2">
    <location>
        <begin position="223"/>
        <end position="257"/>
    </location>
</feature>
<dbReference type="SMART" id="SM01388">
    <property type="entry name" value="Mob1_phocein"/>
    <property type="match status" value="1"/>
</dbReference>
<dbReference type="InterPro" id="IPR036703">
    <property type="entry name" value="MOB_kinase_act_sf"/>
</dbReference>
<dbReference type="InterPro" id="IPR001841">
    <property type="entry name" value="Znf_RING"/>
</dbReference>
<dbReference type="SUPFAM" id="SSF101152">
    <property type="entry name" value="Mob1/phocein"/>
    <property type="match status" value="1"/>
</dbReference>
<dbReference type="Proteomes" id="UP001141327">
    <property type="component" value="Unassembled WGS sequence"/>
</dbReference>
<dbReference type="SMART" id="SM00184">
    <property type="entry name" value="RING"/>
    <property type="match status" value="1"/>
</dbReference>
<feature type="region of interest" description="Disordered" evidence="3">
    <location>
        <begin position="171"/>
        <end position="221"/>
    </location>
</feature>
<evidence type="ECO:0000256" key="1">
    <source>
        <dbReference type="PROSITE-ProRule" id="PRU00175"/>
    </source>
</evidence>
<evidence type="ECO:0000313" key="5">
    <source>
        <dbReference type="EMBL" id="KAJ4462410.1"/>
    </source>
</evidence>
<reference evidence="5" key="1">
    <citation type="journal article" date="2022" name="bioRxiv">
        <title>Genomics of Preaxostyla Flagellates Illuminates Evolutionary Transitions and the Path Towards Mitochondrial Loss.</title>
        <authorList>
            <person name="Novak L.V.F."/>
            <person name="Treitli S.C."/>
            <person name="Pyrih J."/>
            <person name="Halakuc P."/>
            <person name="Pipaliya S.V."/>
            <person name="Vacek V."/>
            <person name="Brzon O."/>
            <person name="Soukal P."/>
            <person name="Eme L."/>
            <person name="Dacks J.B."/>
            <person name="Karnkowska A."/>
            <person name="Elias M."/>
            <person name="Hampl V."/>
        </authorList>
    </citation>
    <scope>NUCLEOTIDE SEQUENCE</scope>
    <source>
        <strain evidence="5">RCP-MX</strain>
    </source>
</reference>
<dbReference type="InterPro" id="IPR005301">
    <property type="entry name" value="MOB_kinase_act_fam"/>
</dbReference>
<dbReference type="Gene3D" id="1.20.140.30">
    <property type="entry name" value="MOB kinase activator"/>
    <property type="match status" value="1"/>
</dbReference>
<evidence type="ECO:0000256" key="3">
    <source>
        <dbReference type="SAM" id="MobiDB-lite"/>
    </source>
</evidence>
<keyword evidence="6" id="KW-1185">Reference proteome</keyword>
<dbReference type="InterPro" id="IPR013083">
    <property type="entry name" value="Znf_RING/FYVE/PHD"/>
</dbReference>
<dbReference type="Gene3D" id="3.30.40.10">
    <property type="entry name" value="Zinc/RING finger domain, C3HC4 (zinc finger)"/>
    <property type="match status" value="1"/>
</dbReference>
<feature type="domain" description="RING-type" evidence="4">
    <location>
        <begin position="260"/>
        <end position="300"/>
    </location>
</feature>
<accession>A0ABQ8UXV0</accession>
<gene>
    <name evidence="5" type="ORF">PAPYR_1042</name>
</gene>
<evidence type="ECO:0000256" key="2">
    <source>
        <dbReference type="SAM" id="Coils"/>
    </source>
</evidence>